<feature type="domain" description="Histidine kinase" evidence="12">
    <location>
        <begin position="361"/>
        <end position="595"/>
    </location>
</feature>
<comment type="catalytic activity">
    <reaction evidence="1">
        <text>ATP + protein L-histidine = ADP + protein N-phospho-L-histidine.</text>
        <dbReference type="EC" id="2.7.13.3"/>
    </reaction>
</comment>
<dbReference type="SUPFAM" id="SSF47384">
    <property type="entry name" value="Homodimeric domain of signal transducing histidine kinase"/>
    <property type="match status" value="1"/>
</dbReference>
<dbReference type="EMBL" id="FWDM01000007">
    <property type="protein sequence ID" value="SLM10511.1"/>
    <property type="molecule type" value="Genomic_DNA"/>
</dbReference>
<gene>
    <name evidence="14" type="ORF">SPIROBIBN47_150024</name>
</gene>
<dbReference type="Gene3D" id="3.30.450.20">
    <property type="entry name" value="PAS domain"/>
    <property type="match status" value="1"/>
</dbReference>
<evidence type="ECO:0000256" key="1">
    <source>
        <dbReference type="ARBA" id="ARBA00000085"/>
    </source>
</evidence>
<evidence type="ECO:0000256" key="6">
    <source>
        <dbReference type="ARBA" id="ARBA00022679"/>
    </source>
</evidence>
<dbReference type="EC" id="2.7.13.3" evidence="3"/>
<dbReference type="Pfam" id="PF07694">
    <property type="entry name" value="5TM-5TMR_LYT"/>
    <property type="match status" value="1"/>
</dbReference>
<dbReference type="Pfam" id="PF02518">
    <property type="entry name" value="HATPase_c"/>
    <property type="match status" value="1"/>
</dbReference>
<reference evidence="14" key="1">
    <citation type="submission" date="2017-02" db="EMBL/GenBank/DDBJ databases">
        <authorList>
            <person name="Regsiter A."/>
            <person name="William W."/>
        </authorList>
    </citation>
    <scope>NUCLEOTIDE SEQUENCE</scope>
    <source>
        <strain evidence="14">Bib</strain>
    </source>
</reference>
<evidence type="ECO:0000256" key="7">
    <source>
        <dbReference type="ARBA" id="ARBA00022692"/>
    </source>
</evidence>
<dbReference type="Pfam" id="PF13188">
    <property type="entry name" value="PAS_8"/>
    <property type="match status" value="1"/>
</dbReference>
<dbReference type="PROSITE" id="PS50109">
    <property type="entry name" value="HIS_KIN"/>
    <property type="match status" value="1"/>
</dbReference>
<evidence type="ECO:0000256" key="9">
    <source>
        <dbReference type="ARBA" id="ARBA00022989"/>
    </source>
</evidence>
<keyword evidence="8 14" id="KW-0418">Kinase</keyword>
<evidence type="ECO:0000256" key="4">
    <source>
        <dbReference type="ARBA" id="ARBA00022475"/>
    </source>
</evidence>
<dbReference type="InterPro" id="IPR035965">
    <property type="entry name" value="PAS-like_dom_sf"/>
</dbReference>
<dbReference type="GO" id="GO:0007234">
    <property type="term" value="P:osmosensory signaling via phosphorelay pathway"/>
    <property type="evidence" value="ECO:0007669"/>
    <property type="project" value="TreeGrafter"/>
</dbReference>
<dbReference type="SMART" id="SM00388">
    <property type="entry name" value="HisKA"/>
    <property type="match status" value="1"/>
</dbReference>
<dbReference type="CDD" id="cd00130">
    <property type="entry name" value="PAS"/>
    <property type="match status" value="1"/>
</dbReference>
<dbReference type="InterPro" id="IPR000014">
    <property type="entry name" value="PAS"/>
</dbReference>
<feature type="transmembrane region" description="Helical" evidence="11">
    <location>
        <begin position="6"/>
        <end position="22"/>
    </location>
</feature>
<proteinExistence type="predicted"/>
<keyword evidence="10 11" id="KW-0472">Membrane</keyword>
<dbReference type="SUPFAM" id="SSF55785">
    <property type="entry name" value="PYP-like sensor domain (PAS domain)"/>
    <property type="match status" value="1"/>
</dbReference>
<dbReference type="PROSITE" id="PS50112">
    <property type="entry name" value="PAS"/>
    <property type="match status" value="1"/>
</dbReference>
<protein>
    <recommendedName>
        <fullName evidence="3">histidine kinase</fullName>
        <ecNumber evidence="3">2.7.13.3</ecNumber>
    </recommendedName>
</protein>
<sequence>MLTALFQNITILISISVLYHFISRSLKGTPWAVSVLNGVLLGVTAILTMLTPFEIEKGLFYDARSVVIGIAGFFGGPLTAAIAATIALAYRIPRGGAGVIPGSLSIVFPAILSIIAWQARQRYPANPQGRKPHMVLETWFLGLIIHASVVLAQLALPGGRWHQIIPLMLFPFLVVFPLVFSLICLLFFDNERITKAALDLAESEARYRSLFENHHTVMLIIDPSTGRIVDANPAAVEFYGWDRATLISMRIQDINTLSPEEVEAEMARARMRDKNVFYFKHRRANADPVDVEVFSGPITIKGTELLYSIVHDNSLRIRAERELQALTQSLEQQVLDRTVLLEAQSRRLQELNKEYEAFAYSVSHDLRAPLRAIAGFSAILGESLQAQGILKPAPDQKSAGSEANTIEAPDFGHLLDRIQSNVSRMQQLIDDMLMLSRAGTRKMNPQPIDFTQMAREILGELTEQQKGRHFECTVQDGMTAIADPDLARILLVNLISNAIKFTKDRDIAHIEVGIEQNSDVPRFFVRDNGVGFDVAAAGDRLFAPFQRFHSEASFEGTGIGLSIVKRVVARHNGRVSAESVPGQGATFYFDFGEVKQT</sequence>
<keyword evidence="6 14" id="KW-0808">Transferase</keyword>
<keyword evidence="4" id="KW-1003">Cell membrane</keyword>
<dbReference type="PANTHER" id="PTHR42878:SF15">
    <property type="entry name" value="BACTERIOPHYTOCHROME"/>
    <property type="match status" value="1"/>
</dbReference>
<dbReference type="InterPro" id="IPR011620">
    <property type="entry name" value="Sig_transdc_His_kinase_LytS_TM"/>
</dbReference>
<organism evidence="14">
    <name type="scientific">uncultured spirochete</name>
    <dbReference type="NCBI Taxonomy" id="156406"/>
    <lineage>
        <taxon>Bacteria</taxon>
        <taxon>Pseudomonadati</taxon>
        <taxon>Spirochaetota</taxon>
        <taxon>Spirochaetia</taxon>
        <taxon>Spirochaetales</taxon>
        <taxon>environmental samples</taxon>
    </lineage>
</organism>
<evidence type="ECO:0000256" key="2">
    <source>
        <dbReference type="ARBA" id="ARBA00004651"/>
    </source>
</evidence>
<dbReference type="InterPro" id="IPR005467">
    <property type="entry name" value="His_kinase_dom"/>
</dbReference>
<dbReference type="SUPFAM" id="SSF55874">
    <property type="entry name" value="ATPase domain of HSP90 chaperone/DNA topoisomerase II/histidine kinase"/>
    <property type="match status" value="1"/>
</dbReference>
<dbReference type="PANTHER" id="PTHR42878">
    <property type="entry name" value="TWO-COMPONENT HISTIDINE KINASE"/>
    <property type="match status" value="1"/>
</dbReference>
<dbReference type="AlphaFoldDB" id="A0A3P3XH78"/>
<dbReference type="SMART" id="SM00387">
    <property type="entry name" value="HATPase_c"/>
    <property type="match status" value="1"/>
</dbReference>
<name>A0A3P3XH78_9SPIR</name>
<dbReference type="PRINTS" id="PR00344">
    <property type="entry name" value="BCTRLSENSOR"/>
</dbReference>
<feature type="transmembrane region" description="Helical" evidence="11">
    <location>
        <begin position="168"/>
        <end position="188"/>
    </location>
</feature>
<dbReference type="InterPro" id="IPR036097">
    <property type="entry name" value="HisK_dim/P_sf"/>
</dbReference>
<feature type="domain" description="PAS" evidence="13">
    <location>
        <begin position="203"/>
        <end position="263"/>
    </location>
</feature>
<dbReference type="CDD" id="cd00082">
    <property type="entry name" value="HisKA"/>
    <property type="match status" value="1"/>
</dbReference>
<evidence type="ECO:0000259" key="12">
    <source>
        <dbReference type="PROSITE" id="PS50109"/>
    </source>
</evidence>
<dbReference type="GO" id="GO:0030295">
    <property type="term" value="F:protein kinase activator activity"/>
    <property type="evidence" value="ECO:0007669"/>
    <property type="project" value="TreeGrafter"/>
</dbReference>
<evidence type="ECO:0000256" key="8">
    <source>
        <dbReference type="ARBA" id="ARBA00022777"/>
    </source>
</evidence>
<evidence type="ECO:0000256" key="3">
    <source>
        <dbReference type="ARBA" id="ARBA00012438"/>
    </source>
</evidence>
<accession>A0A3P3XH78</accession>
<dbReference type="InterPro" id="IPR003661">
    <property type="entry name" value="HisK_dim/P_dom"/>
</dbReference>
<keyword evidence="7 11" id="KW-0812">Transmembrane</keyword>
<dbReference type="Gene3D" id="1.10.287.130">
    <property type="match status" value="1"/>
</dbReference>
<dbReference type="InterPro" id="IPR036890">
    <property type="entry name" value="HATPase_C_sf"/>
</dbReference>
<evidence type="ECO:0000256" key="10">
    <source>
        <dbReference type="ARBA" id="ARBA00023136"/>
    </source>
</evidence>
<dbReference type="GO" id="GO:0000155">
    <property type="term" value="F:phosphorelay sensor kinase activity"/>
    <property type="evidence" value="ECO:0007669"/>
    <property type="project" value="InterPro"/>
</dbReference>
<keyword evidence="5" id="KW-0597">Phosphoprotein</keyword>
<dbReference type="GO" id="GO:0071555">
    <property type="term" value="P:cell wall organization"/>
    <property type="evidence" value="ECO:0007669"/>
    <property type="project" value="InterPro"/>
</dbReference>
<keyword evidence="9 11" id="KW-1133">Transmembrane helix</keyword>
<dbReference type="InterPro" id="IPR050351">
    <property type="entry name" value="BphY/WalK/GraS-like"/>
</dbReference>
<dbReference type="InterPro" id="IPR003594">
    <property type="entry name" value="HATPase_dom"/>
</dbReference>
<evidence type="ECO:0000256" key="11">
    <source>
        <dbReference type="SAM" id="Phobius"/>
    </source>
</evidence>
<feature type="transmembrane region" description="Helical" evidence="11">
    <location>
        <begin position="97"/>
        <end position="119"/>
    </location>
</feature>
<feature type="transmembrane region" description="Helical" evidence="11">
    <location>
        <begin position="34"/>
        <end position="53"/>
    </location>
</feature>
<evidence type="ECO:0000256" key="5">
    <source>
        <dbReference type="ARBA" id="ARBA00022553"/>
    </source>
</evidence>
<comment type="subcellular location">
    <subcellularLocation>
        <location evidence="2">Cell membrane</location>
        <topology evidence="2">Multi-pass membrane protein</topology>
    </subcellularLocation>
</comment>
<dbReference type="SMART" id="SM00091">
    <property type="entry name" value="PAS"/>
    <property type="match status" value="1"/>
</dbReference>
<evidence type="ECO:0000259" key="13">
    <source>
        <dbReference type="PROSITE" id="PS50112"/>
    </source>
</evidence>
<feature type="transmembrane region" description="Helical" evidence="11">
    <location>
        <begin position="139"/>
        <end position="156"/>
    </location>
</feature>
<feature type="transmembrane region" description="Helical" evidence="11">
    <location>
        <begin position="65"/>
        <end position="90"/>
    </location>
</feature>
<dbReference type="Pfam" id="PF00512">
    <property type="entry name" value="HisKA"/>
    <property type="match status" value="1"/>
</dbReference>
<evidence type="ECO:0000313" key="14">
    <source>
        <dbReference type="EMBL" id="SLM10511.1"/>
    </source>
</evidence>
<dbReference type="GO" id="GO:0000156">
    <property type="term" value="F:phosphorelay response regulator activity"/>
    <property type="evidence" value="ECO:0007669"/>
    <property type="project" value="TreeGrafter"/>
</dbReference>
<dbReference type="NCBIfam" id="TIGR00229">
    <property type="entry name" value="sensory_box"/>
    <property type="match status" value="1"/>
</dbReference>
<dbReference type="InterPro" id="IPR004358">
    <property type="entry name" value="Sig_transdc_His_kin-like_C"/>
</dbReference>
<dbReference type="GO" id="GO:0005886">
    <property type="term" value="C:plasma membrane"/>
    <property type="evidence" value="ECO:0007669"/>
    <property type="project" value="UniProtKB-SubCell"/>
</dbReference>
<dbReference type="Gene3D" id="3.30.565.10">
    <property type="entry name" value="Histidine kinase-like ATPase, C-terminal domain"/>
    <property type="match status" value="1"/>
</dbReference>
<dbReference type="FunFam" id="3.30.565.10:FF:000006">
    <property type="entry name" value="Sensor histidine kinase WalK"/>
    <property type="match status" value="1"/>
</dbReference>